<dbReference type="InterPro" id="IPR023375">
    <property type="entry name" value="ADC_dom_sf"/>
</dbReference>
<dbReference type="EMBL" id="JBHSEC010000019">
    <property type="protein sequence ID" value="MFC4410873.1"/>
    <property type="molecule type" value="Genomic_DNA"/>
</dbReference>
<dbReference type="Gene3D" id="2.40.400.10">
    <property type="entry name" value="Acetoacetate decarboxylase-like"/>
    <property type="match status" value="1"/>
</dbReference>
<gene>
    <name evidence="1" type="ORF">ACFOZY_10640</name>
</gene>
<dbReference type="RefSeq" id="WP_378155212.1">
    <property type="nucleotide sequence ID" value="NZ_JBHSEC010000019.1"/>
</dbReference>
<comment type="caution">
    <text evidence="1">The sequence shown here is derived from an EMBL/GenBank/DDBJ whole genome shotgun (WGS) entry which is preliminary data.</text>
</comment>
<name>A0ABV8X4L8_9LACT</name>
<evidence type="ECO:0000313" key="2">
    <source>
        <dbReference type="Proteomes" id="UP001595817"/>
    </source>
</evidence>
<dbReference type="Proteomes" id="UP001595817">
    <property type="component" value="Unassembled WGS sequence"/>
</dbReference>
<keyword evidence="2" id="KW-1185">Reference proteome</keyword>
<accession>A0ABV8X4L8</accession>
<dbReference type="Pfam" id="PF09844">
    <property type="entry name" value="DUF2071"/>
    <property type="match status" value="1"/>
</dbReference>
<sequence>MHRVLQFTEHRPFPVPDLPWIMRQRWDDVLFLHWPVPPDVIRPHIPDEVELDLYDGTAWLGIVLFEVNGLRGRFLPPFPFTSTFPEVNVRTYVKKNGKPGVYFFSLDTTNKLAIKAARTGYSLPYFFADVSLDRSSTDVNFRSIRKERGLPRETLHVNYQPTGEGIPNEEGSFQHWMAERYCLWSLFGDDLFRTDLHHRKWALESVNVELTSNTMAQFVPREFLNRVPKAHYSVTKNALFWLPVKEEN</sequence>
<dbReference type="InterPro" id="IPR018644">
    <property type="entry name" value="DUF2071"/>
</dbReference>
<proteinExistence type="predicted"/>
<protein>
    <submittedName>
        <fullName evidence="1">YqjF family protein</fullName>
    </submittedName>
</protein>
<reference evidence="2" key="1">
    <citation type="journal article" date="2019" name="Int. J. Syst. Evol. Microbiol.">
        <title>The Global Catalogue of Microorganisms (GCM) 10K type strain sequencing project: providing services to taxonomists for standard genome sequencing and annotation.</title>
        <authorList>
            <consortium name="The Broad Institute Genomics Platform"/>
            <consortium name="The Broad Institute Genome Sequencing Center for Infectious Disease"/>
            <person name="Wu L."/>
            <person name="Ma J."/>
        </authorList>
    </citation>
    <scope>NUCLEOTIDE SEQUENCE [LARGE SCALE GENOMIC DNA]</scope>
    <source>
        <strain evidence="2">CCUG 59778</strain>
    </source>
</reference>
<organism evidence="1 2">
    <name type="scientific">Chungangia koreensis</name>
    <dbReference type="NCBI Taxonomy" id="752657"/>
    <lineage>
        <taxon>Bacteria</taxon>
        <taxon>Bacillati</taxon>
        <taxon>Bacillota</taxon>
        <taxon>Bacilli</taxon>
        <taxon>Lactobacillales</taxon>
        <taxon>Chungangia</taxon>
    </lineage>
</organism>
<dbReference type="SUPFAM" id="SSF160104">
    <property type="entry name" value="Acetoacetate decarboxylase-like"/>
    <property type="match status" value="1"/>
</dbReference>
<dbReference type="PANTHER" id="PTHR39186:SF1">
    <property type="entry name" value="DUF2071 DOMAIN-CONTAINING PROTEIN"/>
    <property type="match status" value="1"/>
</dbReference>
<evidence type="ECO:0000313" key="1">
    <source>
        <dbReference type="EMBL" id="MFC4410873.1"/>
    </source>
</evidence>
<dbReference type="PANTHER" id="PTHR39186">
    <property type="entry name" value="DUF2071 FAMILY PROTEIN"/>
    <property type="match status" value="1"/>
</dbReference>